<proteinExistence type="inferred from homology"/>
<evidence type="ECO:0000256" key="8">
    <source>
        <dbReference type="ARBA" id="ARBA00023136"/>
    </source>
</evidence>
<dbReference type="Bgee" id="ENSORLG00000025587">
    <property type="expression patterns" value="Expressed in testis and 15 other cell types or tissues"/>
</dbReference>
<protein>
    <recommendedName>
        <fullName evidence="5">Transmembrane protein 218</fullName>
    </recommendedName>
</protein>
<accession>A0A3B3IMZ2</accession>
<dbReference type="Ensembl" id="ENSORLT00000043510.1">
    <property type="protein sequence ID" value="ENSORLP00000045321.1"/>
    <property type="gene ID" value="ENSORLG00000025587.1"/>
</dbReference>
<keyword evidence="7 10" id="KW-1133">Transmembrane helix</keyword>
<evidence type="ECO:0000256" key="10">
    <source>
        <dbReference type="SAM" id="Phobius"/>
    </source>
</evidence>
<dbReference type="AlphaFoldDB" id="A0A3B3IMZ2"/>
<evidence type="ECO:0000256" key="1">
    <source>
        <dbReference type="ARBA" id="ARBA00003173"/>
    </source>
</evidence>
<evidence type="ECO:0000256" key="4">
    <source>
        <dbReference type="ARBA" id="ARBA00010775"/>
    </source>
</evidence>
<evidence type="ECO:0000313" key="12">
    <source>
        <dbReference type="Ensembl" id="ENSORLP00000045321.1"/>
    </source>
</evidence>
<dbReference type="GeneTree" id="ENSGT00390000016247"/>
<evidence type="ECO:0000313" key="13">
    <source>
        <dbReference type="Proteomes" id="UP000001038"/>
    </source>
</evidence>
<dbReference type="GO" id="GO:0039021">
    <property type="term" value="P:pronephric glomerulus development"/>
    <property type="evidence" value="ECO:0007669"/>
    <property type="project" value="Ensembl"/>
</dbReference>
<organism evidence="12 13">
    <name type="scientific">Oryzias latipes</name>
    <name type="common">Japanese rice fish</name>
    <name type="synonym">Japanese killifish</name>
    <dbReference type="NCBI Taxonomy" id="8090"/>
    <lineage>
        <taxon>Eukaryota</taxon>
        <taxon>Metazoa</taxon>
        <taxon>Chordata</taxon>
        <taxon>Craniata</taxon>
        <taxon>Vertebrata</taxon>
        <taxon>Euteleostomi</taxon>
        <taxon>Actinopterygii</taxon>
        <taxon>Neopterygii</taxon>
        <taxon>Teleostei</taxon>
        <taxon>Neoteleostei</taxon>
        <taxon>Acanthomorphata</taxon>
        <taxon>Ovalentaria</taxon>
        <taxon>Atherinomorphae</taxon>
        <taxon>Beloniformes</taxon>
        <taxon>Adrianichthyidae</taxon>
        <taxon>Oryziinae</taxon>
        <taxon>Oryzias</taxon>
    </lineage>
</organism>
<sequence length="115" mass="12450">MASPVLQVGPGVLILALVWVAALAFGILLLRASGSAKLGVIPVFLLALSITLALVVFPRSPETPPPFKEKEITDTLFIGRYVLLAVVSAVFLVTVFMLLPFHFLESVHAKVSRRR</sequence>
<feature type="transmembrane region" description="Helical" evidence="10">
    <location>
        <begin position="77"/>
        <end position="104"/>
    </location>
</feature>
<dbReference type="GO" id="GO:1901207">
    <property type="term" value="P:regulation of heart looping"/>
    <property type="evidence" value="ECO:0007669"/>
    <property type="project" value="Ensembl"/>
</dbReference>
<dbReference type="Proteomes" id="UP000001038">
    <property type="component" value="Chromosome 14"/>
</dbReference>
<dbReference type="GO" id="GO:0005576">
    <property type="term" value="C:extracellular region"/>
    <property type="evidence" value="ECO:0007669"/>
    <property type="project" value="GOC"/>
</dbReference>
<dbReference type="InterPro" id="IPR057973">
    <property type="entry name" value="TMEM218_N"/>
</dbReference>
<evidence type="ECO:0000256" key="9">
    <source>
        <dbReference type="ARBA" id="ARBA00023273"/>
    </source>
</evidence>
<dbReference type="GO" id="GO:0005929">
    <property type="term" value="C:cilium"/>
    <property type="evidence" value="ECO:0007669"/>
    <property type="project" value="UniProtKB-SubCell"/>
</dbReference>
<dbReference type="FunCoup" id="A0A3B3IMZ2">
    <property type="interactions" value="366"/>
</dbReference>
<reference evidence="12" key="3">
    <citation type="submission" date="2025-09" db="UniProtKB">
        <authorList>
            <consortium name="Ensembl"/>
        </authorList>
    </citation>
    <scope>IDENTIFICATION</scope>
    <source>
        <strain evidence="12">Hd-rR</strain>
    </source>
</reference>
<feature type="transmembrane region" description="Helical" evidence="10">
    <location>
        <begin position="38"/>
        <end position="57"/>
    </location>
</feature>
<reference evidence="12 13" key="1">
    <citation type="journal article" date="2007" name="Nature">
        <title>The medaka draft genome and insights into vertebrate genome evolution.</title>
        <authorList>
            <person name="Kasahara M."/>
            <person name="Naruse K."/>
            <person name="Sasaki S."/>
            <person name="Nakatani Y."/>
            <person name="Qu W."/>
            <person name="Ahsan B."/>
            <person name="Yamada T."/>
            <person name="Nagayasu Y."/>
            <person name="Doi K."/>
            <person name="Kasai Y."/>
            <person name="Jindo T."/>
            <person name="Kobayashi D."/>
            <person name="Shimada A."/>
            <person name="Toyoda A."/>
            <person name="Kuroki Y."/>
            <person name="Fujiyama A."/>
            <person name="Sasaki T."/>
            <person name="Shimizu A."/>
            <person name="Asakawa S."/>
            <person name="Shimizu N."/>
            <person name="Hashimoto S."/>
            <person name="Yang J."/>
            <person name="Lee Y."/>
            <person name="Matsushima K."/>
            <person name="Sugano S."/>
            <person name="Sakaizumi M."/>
            <person name="Narita T."/>
            <person name="Ohishi K."/>
            <person name="Haga S."/>
            <person name="Ohta F."/>
            <person name="Nomoto H."/>
            <person name="Nogata K."/>
            <person name="Morishita T."/>
            <person name="Endo T."/>
            <person name="Shin-I T."/>
            <person name="Takeda H."/>
            <person name="Morishita S."/>
            <person name="Kohara Y."/>
        </authorList>
    </citation>
    <scope>NUCLEOTIDE SEQUENCE [LARGE SCALE GENOMIC DNA]</scope>
    <source>
        <strain evidence="12 13">Hd-rR</strain>
    </source>
</reference>
<dbReference type="PANTHER" id="PTHR31622">
    <property type="entry name" value="TRANSMEMBRANE PROTEIN 218"/>
    <property type="match status" value="1"/>
</dbReference>
<evidence type="ECO:0000256" key="3">
    <source>
        <dbReference type="ARBA" id="ARBA00004141"/>
    </source>
</evidence>
<dbReference type="PANTHER" id="PTHR31622:SF1">
    <property type="entry name" value="TRANSMEMBRANE PROTEIN 218"/>
    <property type="match status" value="1"/>
</dbReference>
<reference evidence="12" key="2">
    <citation type="submission" date="2025-08" db="UniProtKB">
        <authorList>
            <consortium name="Ensembl"/>
        </authorList>
    </citation>
    <scope>IDENTIFICATION</scope>
    <source>
        <strain evidence="12">Hd-rR</strain>
    </source>
</reference>
<keyword evidence="9" id="KW-0966">Cell projection</keyword>
<comment type="function">
    <text evidence="1">May be involved in ciliary biogenesis or function.</text>
</comment>
<dbReference type="Pfam" id="PF25810">
    <property type="entry name" value="TMEM218_N"/>
    <property type="match status" value="1"/>
</dbReference>
<dbReference type="GeneID" id="101171631"/>
<evidence type="ECO:0000259" key="11">
    <source>
        <dbReference type="Pfam" id="PF25810"/>
    </source>
</evidence>
<keyword evidence="13" id="KW-1185">Reference proteome</keyword>
<dbReference type="CTD" id="219854"/>
<name>A0A3B3IMZ2_ORYLA</name>
<keyword evidence="6 10" id="KW-0812">Transmembrane</keyword>
<dbReference type="OrthoDB" id="5978182at2759"/>
<feature type="domain" description="Transmembrane protein 218 N-terminal" evidence="11">
    <location>
        <begin position="1"/>
        <end position="59"/>
    </location>
</feature>
<gene>
    <name evidence="12" type="primary">tmem218</name>
</gene>
<keyword evidence="8 10" id="KW-0472">Membrane</keyword>
<dbReference type="InParanoid" id="A0A3B3IMZ2"/>
<evidence type="ECO:0000256" key="2">
    <source>
        <dbReference type="ARBA" id="ARBA00004138"/>
    </source>
</evidence>
<dbReference type="KEGG" id="ola:101171631"/>
<dbReference type="GO" id="GO:0090660">
    <property type="term" value="P:cerebrospinal fluid circulation"/>
    <property type="evidence" value="ECO:0007669"/>
    <property type="project" value="Ensembl"/>
</dbReference>
<evidence type="ECO:0000256" key="7">
    <source>
        <dbReference type="ARBA" id="ARBA00022989"/>
    </source>
</evidence>
<evidence type="ECO:0000256" key="5">
    <source>
        <dbReference type="ARBA" id="ARBA00015054"/>
    </source>
</evidence>
<dbReference type="InterPro" id="IPR026771">
    <property type="entry name" value="Tmem218"/>
</dbReference>
<comment type="subcellular location">
    <subcellularLocation>
        <location evidence="2">Cell projection</location>
        <location evidence="2">Cilium</location>
    </subcellularLocation>
    <subcellularLocation>
        <location evidence="3">Membrane</location>
        <topology evidence="3">Multi-pass membrane protein</topology>
    </subcellularLocation>
</comment>
<dbReference type="STRING" id="8090.ENSORLP00000045321"/>
<feature type="transmembrane region" description="Helical" evidence="10">
    <location>
        <begin position="12"/>
        <end position="31"/>
    </location>
</feature>
<evidence type="ECO:0000256" key="6">
    <source>
        <dbReference type="ARBA" id="ARBA00022692"/>
    </source>
</evidence>
<comment type="similarity">
    <text evidence="4">Belongs to the TMEM218 family.</text>
</comment>
<dbReference type="RefSeq" id="XP_023818025.1">
    <property type="nucleotide sequence ID" value="XM_023962257.1"/>
</dbReference>
<dbReference type="RefSeq" id="XP_020555297.1">
    <property type="nucleotide sequence ID" value="XM_020699638.2"/>
</dbReference>
<dbReference type="GO" id="GO:0016020">
    <property type="term" value="C:membrane"/>
    <property type="evidence" value="ECO:0007669"/>
    <property type="project" value="UniProtKB-SubCell"/>
</dbReference>